<accession>A0AAN8RY05</accession>
<reference evidence="1 2" key="1">
    <citation type="submission" date="2019-10" db="EMBL/GenBank/DDBJ databases">
        <authorList>
            <person name="Palmer J.M."/>
        </authorList>
    </citation>
    <scope>NUCLEOTIDE SEQUENCE [LARGE SCALE GENOMIC DNA]</scope>
    <source>
        <strain evidence="1 2">TWF506</strain>
    </source>
</reference>
<organism evidence="1 2">
    <name type="scientific">Arthrobotrys conoides</name>
    <dbReference type="NCBI Taxonomy" id="74498"/>
    <lineage>
        <taxon>Eukaryota</taxon>
        <taxon>Fungi</taxon>
        <taxon>Dikarya</taxon>
        <taxon>Ascomycota</taxon>
        <taxon>Pezizomycotina</taxon>
        <taxon>Orbiliomycetes</taxon>
        <taxon>Orbiliales</taxon>
        <taxon>Orbiliaceae</taxon>
        <taxon>Arthrobotrys</taxon>
    </lineage>
</organism>
<evidence type="ECO:0000313" key="2">
    <source>
        <dbReference type="Proteomes" id="UP001307849"/>
    </source>
</evidence>
<evidence type="ECO:0000313" key="1">
    <source>
        <dbReference type="EMBL" id="KAK6513768.1"/>
    </source>
</evidence>
<sequence length="382" mass="43062">MSGLLWPANIEESSADTATYRNFRRPPAKPEVQLVLEESSLVPSTSEETDDRPTSIINVTEVIHLDGSPNSNTEKGTYILCPMGDVLVKLTYESSEVCYLVSAQILRLVSPVWSKCLDPDSPFKTEVEIDNGGNTVMRLKDDDPDCLLNIFRCVHFQTSDVPPTVDFEYLKSLAVICDKYDCAKALKPWLAGWLTPWHSRALDPGYEDWLFISKIFDDNRNVEELISLLAENTSSLSVCGSYFRRGDLEVPTTLIPDSILDRVVTQREKMVLEITSKFCSSIKDFLHKVDLESGGCLRDGCLSLVYGSLLRSVRRSGLWPLLNDKEVWHGSVKDLKHSLQDITYITLTDRSLVSISPYYSYHNHLCRLGLEKTQTLNLLRGA</sequence>
<dbReference type="AlphaFoldDB" id="A0AAN8RY05"/>
<evidence type="ECO:0008006" key="3">
    <source>
        <dbReference type="Google" id="ProtNLM"/>
    </source>
</evidence>
<name>A0AAN8RY05_9PEZI</name>
<protein>
    <recommendedName>
        <fullName evidence="3">BTB domain-containing protein</fullName>
    </recommendedName>
</protein>
<gene>
    <name evidence="1" type="ORF">TWF506_008204</name>
</gene>
<dbReference type="Proteomes" id="UP001307849">
    <property type="component" value="Unassembled WGS sequence"/>
</dbReference>
<dbReference type="EMBL" id="JAVHJM010000005">
    <property type="protein sequence ID" value="KAK6513768.1"/>
    <property type="molecule type" value="Genomic_DNA"/>
</dbReference>
<keyword evidence="2" id="KW-1185">Reference proteome</keyword>
<proteinExistence type="predicted"/>
<comment type="caution">
    <text evidence="1">The sequence shown here is derived from an EMBL/GenBank/DDBJ whole genome shotgun (WGS) entry which is preliminary data.</text>
</comment>